<dbReference type="AlphaFoldDB" id="A0A917F5B2"/>
<feature type="chain" id="PRO_5037954298" evidence="1">
    <location>
        <begin position="26"/>
        <end position="162"/>
    </location>
</feature>
<keyword evidence="1" id="KW-0732">Signal</keyword>
<comment type="caution">
    <text evidence="2">The sequence shown here is derived from an EMBL/GenBank/DDBJ whole genome shotgun (WGS) entry which is preliminary data.</text>
</comment>
<dbReference type="EMBL" id="BMCT01000001">
    <property type="protein sequence ID" value="GGF44920.1"/>
    <property type="molecule type" value="Genomic_DNA"/>
</dbReference>
<accession>A0A917F5B2</accession>
<dbReference type="Proteomes" id="UP000606044">
    <property type="component" value="Unassembled WGS sequence"/>
</dbReference>
<sequence length="162" mass="17381">MLKGAFVVLLLASVALKLPSSEAPAPATDPLRATMMSTALFLKKNGITVRNATQDLDLLVMQGTGPKCKMQVAIVAPQGWHSGVVRNLATPEDDVFFVYTGTVTDDQPIWRTRADLYKTLVLQRLGIHSTVPPVLGVIADRTCSARALPWGDIATQPKDAAS</sequence>
<gene>
    <name evidence="2" type="ORF">GCM10007301_00550</name>
</gene>
<name>A0A917F5B2_9HYPH</name>
<evidence type="ECO:0000256" key="1">
    <source>
        <dbReference type="SAM" id="SignalP"/>
    </source>
</evidence>
<keyword evidence="3" id="KW-1185">Reference proteome</keyword>
<feature type="signal peptide" evidence="1">
    <location>
        <begin position="1"/>
        <end position="25"/>
    </location>
</feature>
<reference evidence="2" key="1">
    <citation type="journal article" date="2014" name="Int. J. Syst. Evol. Microbiol.">
        <title>Complete genome sequence of Corynebacterium casei LMG S-19264T (=DSM 44701T), isolated from a smear-ripened cheese.</title>
        <authorList>
            <consortium name="US DOE Joint Genome Institute (JGI-PGF)"/>
            <person name="Walter F."/>
            <person name="Albersmeier A."/>
            <person name="Kalinowski J."/>
            <person name="Ruckert C."/>
        </authorList>
    </citation>
    <scope>NUCLEOTIDE SEQUENCE</scope>
    <source>
        <strain evidence="2">CCM 7897</strain>
    </source>
</reference>
<dbReference type="RefSeq" id="WP_188574314.1">
    <property type="nucleotide sequence ID" value="NZ_BMCT01000001.1"/>
</dbReference>
<evidence type="ECO:0000313" key="3">
    <source>
        <dbReference type="Proteomes" id="UP000606044"/>
    </source>
</evidence>
<reference evidence="2" key="2">
    <citation type="submission" date="2020-09" db="EMBL/GenBank/DDBJ databases">
        <authorList>
            <person name="Sun Q."/>
            <person name="Sedlacek I."/>
        </authorList>
    </citation>
    <scope>NUCLEOTIDE SEQUENCE</scope>
    <source>
        <strain evidence="2">CCM 7897</strain>
    </source>
</reference>
<protein>
    <submittedName>
        <fullName evidence="2">Uncharacterized protein</fullName>
    </submittedName>
</protein>
<organism evidence="2 3">
    <name type="scientific">Azorhizobium oxalatiphilum</name>
    <dbReference type="NCBI Taxonomy" id="980631"/>
    <lineage>
        <taxon>Bacteria</taxon>
        <taxon>Pseudomonadati</taxon>
        <taxon>Pseudomonadota</taxon>
        <taxon>Alphaproteobacteria</taxon>
        <taxon>Hyphomicrobiales</taxon>
        <taxon>Xanthobacteraceae</taxon>
        <taxon>Azorhizobium</taxon>
    </lineage>
</organism>
<evidence type="ECO:0000313" key="2">
    <source>
        <dbReference type="EMBL" id="GGF44920.1"/>
    </source>
</evidence>
<proteinExistence type="predicted"/>